<dbReference type="InterPro" id="IPR015914">
    <property type="entry name" value="PAPs_N"/>
</dbReference>
<dbReference type="InterPro" id="IPR008963">
    <property type="entry name" value="Purple_acid_Pase-like_N"/>
</dbReference>
<organism evidence="4 5">
    <name type="scientific">Candidatus Nomurabacteria bacterium GW2011_GWE1_35_16</name>
    <dbReference type="NCBI Taxonomy" id="1618761"/>
    <lineage>
        <taxon>Bacteria</taxon>
        <taxon>Candidatus Nomuraibacteriota</taxon>
    </lineage>
</organism>
<protein>
    <recommendedName>
        <fullName evidence="3">PKD domain-containing protein</fullName>
    </recommendedName>
</protein>
<dbReference type="SUPFAM" id="SSF49299">
    <property type="entry name" value="PKD domain"/>
    <property type="match status" value="1"/>
</dbReference>
<feature type="signal peptide" evidence="2">
    <location>
        <begin position="1"/>
        <end position="26"/>
    </location>
</feature>
<sequence length="370" mass="39921">MKNYKKLIVGSIMTAIMVVSPAMSFADNDKDKGRGEEKREDKKEQKENQREERSEERNNKFNNWFSSGWFNGKGPKVAISVPVISDLIVSSNKGSKATLKWNTDVRSNSFVWYSTTSPVDTSLSPNMKRNDRVLKHKFEIKKLQPNTKYYVIVGGANNKGMVKSSVVSFTTGAVITNASVPVITSVVGPATIKTGETASVTINAYDPQSKILTYGTDWGDGNTTTQLAFTGSVTVTHVYNIVGTYVAKFTITNSDGKKVTYPMKIVVTAVATTDTTAPVISGVTTTVTGSITTVSWTTNEPATSNVFYSIGTPVDVNAILTPKVVSGTLTTNHSLSIPSLLSSTLYHFIIKSADSSNNVAVSSEATFATN</sequence>
<dbReference type="PROSITE" id="PS50093">
    <property type="entry name" value="PKD"/>
    <property type="match status" value="1"/>
</dbReference>
<feature type="chain" id="PRO_5002531533" description="PKD domain-containing protein" evidence="2">
    <location>
        <begin position="27"/>
        <end position="370"/>
    </location>
</feature>
<dbReference type="GO" id="GO:0003993">
    <property type="term" value="F:acid phosphatase activity"/>
    <property type="evidence" value="ECO:0007669"/>
    <property type="project" value="InterPro"/>
</dbReference>
<dbReference type="InterPro" id="IPR013783">
    <property type="entry name" value="Ig-like_fold"/>
</dbReference>
<name>A0A0G0BSZ4_9BACT</name>
<dbReference type="InterPro" id="IPR000601">
    <property type="entry name" value="PKD_dom"/>
</dbReference>
<feature type="compositionally biased region" description="Basic and acidic residues" evidence="1">
    <location>
        <begin position="27"/>
        <end position="57"/>
    </location>
</feature>
<evidence type="ECO:0000313" key="5">
    <source>
        <dbReference type="Proteomes" id="UP000034952"/>
    </source>
</evidence>
<dbReference type="SUPFAM" id="SSF49363">
    <property type="entry name" value="Purple acid phosphatase, N-terminal domain"/>
    <property type="match status" value="2"/>
</dbReference>
<gene>
    <name evidence="4" type="ORF">UR64_C0002G0067</name>
</gene>
<accession>A0A0G0BSZ4</accession>
<dbReference type="PATRIC" id="fig|1618761.3.peg.134"/>
<dbReference type="GO" id="GO:0046872">
    <property type="term" value="F:metal ion binding"/>
    <property type="evidence" value="ECO:0007669"/>
    <property type="project" value="InterPro"/>
</dbReference>
<dbReference type="InterPro" id="IPR035986">
    <property type="entry name" value="PKD_dom_sf"/>
</dbReference>
<dbReference type="SMART" id="SM00089">
    <property type="entry name" value="PKD"/>
    <property type="match status" value="1"/>
</dbReference>
<evidence type="ECO:0000256" key="2">
    <source>
        <dbReference type="SAM" id="SignalP"/>
    </source>
</evidence>
<dbReference type="Pfam" id="PF16656">
    <property type="entry name" value="Pur_ac_phosph_N"/>
    <property type="match status" value="1"/>
</dbReference>
<reference evidence="4 5" key="1">
    <citation type="journal article" date="2015" name="Nature">
        <title>rRNA introns, odd ribosomes, and small enigmatic genomes across a large radiation of phyla.</title>
        <authorList>
            <person name="Brown C.T."/>
            <person name="Hug L.A."/>
            <person name="Thomas B.C."/>
            <person name="Sharon I."/>
            <person name="Castelle C.J."/>
            <person name="Singh A."/>
            <person name="Wilkins M.J."/>
            <person name="Williams K.H."/>
            <person name="Banfield J.F."/>
        </authorList>
    </citation>
    <scope>NUCLEOTIDE SEQUENCE [LARGE SCALE GENOMIC DNA]</scope>
</reference>
<dbReference type="EMBL" id="LBPY01000002">
    <property type="protein sequence ID" value="KKP66851.1"/>
    <property type="molecule type" value="Genomic_DNA"/>
</dbReference>
<dbReference type="Proteomes" id="UP000034952">
    <property type="component" value="Unassembled WGS sequence"/>
</dbReference>
<dbReference type="Gene3D" id="2.60.40.380">
    <property type="entry name" value="Purple acid phosphatase-like, N-terminal"/>
    <property type="match status" value="1"/>
</dbReference>
<proteinExistence type="predicted"/>
<feature type="domain" description="PKD" evidence="3">
    <location>
        <begin position="206"/>
        <end position="274"/>
    </location>
</feature>
<evidence type="ECO:0000259" key="3">
    <source>
        <dbReference type="PROSITE" id="PS50093"/>
    </source>
</evidence>
<dbReference type="AlphaFoldDB" id="A0A0G0BSZ4"/>
<comment type="caution">
    <text evidence="4">The sequence shown here is derived from an EMBL/GenBank/DDBJ whole genome shotgun (WGS) entry which is preliminary data.</text>
</comment>
<evidence type="ECO:0000256" key="1">
    <source>
        <dbReference type="SAM" id="MobiDB-lite"/>
    </source>
</evidence>
<keyword evidence="2" id="KW-0732">Signal</keyword>
<dbReference type="Pfam" id="PF18911">
    <property type="entry name" value="PKD_4"/>
    <property type="match status" value="1"/>
</dbReference>
<dbReference type="Gene3D" id="2.60.40.10">
    <property type="entry name" value="Immunoglobulins"/>
    <property type="match status" value="1"/>
</dbReference>
<dbReference type="InterPro" id="IPR022409">
    <property type="entry name" value="PKD/Chitinase_dom"/>
</dbReference>
<feature type="region of interest" description="Disordered" evidence="1">
    <location>
        <begin position="26"/>
        <end position="57"/>
    </location>
</feature>
<dbReference type="CDD" id="cd00146">
    <property type="entry name" value="PKD"/>
    <property type="match status" value="1"/>
</dbReference>
<evidence type="ECO:0000313" key="4">
    <source>
        <dbReference type="EMBL" id="KKP66851.1"/>
    </source>
</evidence>